<feature type="transmembrane region" description="Helical" evidence="9">
    <location>
        <begin position="148"/>
        <end position="170"/>
    </location>
</feature>
<evidence type="ECO:0000256" key="9">
    <source>
        <dbReference type="RuleBase" id="RU369079"/>
    </source>
</evidence>
<comment type="subcellular location">
    <subcellularLocation>
        <location evidence="1 9">Cell inner membrane</location>
        <topology evidence="1 9">Multi-pass membrane protein</topology>
    </subcellularLocation>
</comment>
<evidence type="ECO:0000256" key="6">
    <source>
        <dbReference type="ARBA" id="ARBA00022989"/>
    </source>
</evidence>
<dbReference type="GO" id="GO:0005886">
    <property type="term" value="C:plasma membrane"/>
    <property type="evidence" value="ECO:0007669"/>
    <property type="project" value="UniProtKB-SubCell"/>
</dbReference>
<dbReference type="InterPro" id="IPR055348">
    <property type="entry name" value="DctQ"/>
</dbReference>
<reference evidence="12" key="1">
    <citation type="submission" date="2016-11" db="EMBL/GenBank/DDBJ databases">
        <authorList>
            <person name="Varghese N."/>
            <person name="Submissions S."/>
        </authorList>
    </citation>
    <scope>NUCLEOTIDE SEQUENCE [LARGE SCALE GENOMIC DNA]</scope>
    <source>
        <strain evidence="12">DSM 29440</strain>
    </source>
</reference>
<dbReference type="STRING" id="1217970.SAMN05444002_3851"/>
<evidence type="ECO:0000256" key="1">
    <source>
        <dbReference type="ARBA" id="ARBA00004429"/>
    </source>
</evidence>
<dbReference type="EMBL" id="FSRL01000002">
    <property type="protein sequence ID" value="SIO31046.1"/>
    <property type="molecule type" value="Genomic_DNA"/>
</dbReference>
<dbReference type="AlphaFoldDB" id="A0A1N6IG89"/>
<evidence type="ECO:0000256" key="7">
    <source>
        <dbReference type="ARBA" id="ARBA00023136"/>
    </source>
</evidence>
<keyword evidence="5 9" id="KW-0812">Transmembrane</keyword>
<name>A0A1N6IG89_9RHOB</name>
<gene>
    <name evidence="11" type="ORF">SAMN05444002_3851</name>
</gene>
<keyword evidence="3" id="KW-1003">Cell membrane</keyword>
<evidence type="ECO:0000256" key="3">
    <source>
        <dbReference type="ARBA" id="ARBA00022475"/>
    </source>
</evidence>
<dbReference type="PANTHER" id="PTHR35011:SF2">
    <property type="entry name" value="2,3-DIKETO-L-GULONATE TRAP TRANSPORTER SMALL PERMEASE PROTEIN YIAM"/>
    <property type="match status" value="1"/>
</dbReference>
<keyword evidence="4 9" id="KW-0997">Cell inner membrane</keyword>
<feature type="transmembrane region" description="Helical" evidence="9">
    <location>
        <begin position="27"/>
        <end position="51"/>
    </location>
</feature>
<keyword evidence="6 9" id="KW-1133">Transmembrane helix</keyword>
<dbReference type="OrthoDB" id="4250245at2"/>
<comment type="similarity">
    <text evidence="8 9">Belongs to the TRAP transporter small permease family.</text>
</comment>
<feature type="domain" description="Tripartite ATP-independent periplasmic transporters DctQ component" evidence="10">
    <location>
        <begin position="43"/>
        <end position="174"/>
    </location>
</feature>
<evidence type="ECO:0000313" key="12">
    <source>
        <dbReference type="Proteomes" id="UP000184932"/>
    </source>
</evidence>
<organism evidence="11 12">
    <name type="scientific">Vannielia litorea</name>
    <dbReference type="NCBI Taxonomy" id="1217970"/>
    <lineage>
        <taxon>Bacteria</taxon>
        <taxon>Pseudomonadati</taxon>
        <taxon>Pseudomonadota</taxon>
        <taxon>Alphaproteobacteria</taxon>
        <taxon>Rhodobacterales</taxon>
        <taxon>Paracoccaceae</taxon>
        <taxon>Vannielia</taxon>
    </lineage>
</organism>
<comment type="subunit">
    <text evidence="9">The complex comprises the extracytoplasmic solute receptor protein and the two transmembrane proteins.</text>
</comment>
<keyword evidence="7 9" id="KW-0472">Membrane</keyword>
<dbReference type="GO" id="GO:0015740">
    <property type="term" value="P:C4-dicarboxylate transport"/>
    <property type="evidence" value="ECO:0007669"/>
    <property type="project" value="TreeGrafter"/>
</dbReference>
<dbReference type="Pfam" id="PF04290">
    <property type="entry name" value="DctQ"/>
    <property type="match status" value="1"/>
</dbReference>
<evidence type="ECO:0000256" key="4">
    <source>
        <dbReference type="ARBA" id="ARBA00022519"/>
    </source>
</evidence>
<evidence type="ECO:0000259" key="10">
    <source>
        <dbReference type="Pfam" id="PF04290"/>
    </source>
</evidence>
<feature type="transmembrane region" description="Helical" evidence="9">
    <location>
        <begin position="105"/>
        <end position="126"/>
    </location>
</feature>
<feature type="transmembrane region" description="Helical" evidence="9">
    <location>
        <begin position="66"/>
        <end position="84"/>
    </location>
</feature>
<evidence type="ECO:0000256" key="5">
    <source>
        <dbReference type="ARBA" id="ARBA00022692"/>
    </source>
</evidence>
<proteinExistence type="inferred from homology"/>
<dbReference type="PANTHER" id="PTHR35011">
    <property type="entry name" value="2,3-DIKETO-L-GULONATE TRAP TRANSPORTER SMALL PERMEASE PROTEIN YIAM"/>
    <property type="match status" value="1"/>
</dbReference>
<evidence type="ECO:0000313" key="11">
    <source>
        <dbReference type="EMBL" id="SIO31046.1"/>
    </source>
</evidence>
<accession>A0A1N6IG89</accession>
<evidence type="ECO:0000256" key="2">
    <source>
        <dbReference type="ARBA" id="ARBA00022448"/>
    </source>
</evidence>
<evidence type="ECO:0000256" key="8">
    <source>
        <dbReference type="ARBA" id="ARBA00038436"/>
    </source>
</evidence>
<keyword evidence="12" id="KW-1185">Reference proteome</keyword>
<dbReference type="Proteomes" id="UP000184932">
    <property type="component" value="Unassembled WGS sequence"/>
</dbReference>
<dbReference type="InterPro" id="IPR007387">
    <property type="entry name" value="TRAP_DctQ"/>
</dbReference>
<keyword evidence="2 9" id="KW-0813">Transport</keyword>
<comment type="function">
    <text evidence="9">Part of the tripartite ATP-independent periplasmic (TRAP) transport system.</text>
</comment>
<dbReference type="GO" id="GO:0022857">
    <property type="term" value="F:transmembrane transporter activity"/>
    <property type="evidence" value="ECO:0007669"/>
    <property type="project" value="UniProtKB-UniRule"/>
</dbReference>
<protein>
    <recommendedName>
        <fullName evidence="9">TRAP transporter small permease protein</fullName>
    </recommendedName>
</protein>
<dbReference type="RefSeq" id="WP_074258003.1">
    <property type="nucleotide sequence ID" value="NZ_FSRL01000002.1"/>
</dbReference>
<sequence length="177" mass="19402">MHEQSREEAQPAFSRLPLFPDRIVTGLVRLCGAVSTLLILYIFGQICVAVVRRYVFDAPLQWNDQMAGYLLVAVVMLGAAEALRRGDHIGIDLLASRLSPARARVQAAVANLAVMGFAAVVGLSIWESIAFARRFGSYSIGYIEVQTWIPQVPVVLGAGLLFLAAALRLWRTLRPLP</sequence>